<accession>A0AAW0C9X2</accession>
<dbReference type="InterPro" id="IPR004919">
    <property type="entry name" value="GmrSD_N"/>
</dbReference>
<keyword evidence="4" id="KW-1185">Reference proteome</keyword>
<dbReference type="PANTHER" id="PTHR39639:SF1">
    <property type="entry name" value="DUF262 DOMAIN-CONTAINING PROTEIN"/>
    <property type="match status" value="1"/>
</dbReference>
<feature type="region of interest" description="Disordered" evidence="1">
    <location>
        <begin position="1"/>
        <end position="31"/>
    </location>
</feature>
<dbReference type="Proteomes" id="UP001362999">
    <property type="component" value="Unassembled WGS sequence"/>
</dbReference>
<comment type="caution">
    <text evidence="3">The sequence shown here is derived from an EMBL/GenBank/DDBJ whole genome shotgun (WGS) entry which is preliminary data.</text>
</comment>
<feature type="non-terminal residue" evidence="3">
    <location>
        <position position="481"/>
    </location>
</feature>
<name>A0AAW0C9X2_9AGAR</name>
<feature type="compositionally biased region" description="Acidic residues" evidence="1">
    <location>
        <begin position="405"/>
        <end position="419"/>
    </location>
</feature>
<sequence>MLSDDDASDVDQLSPDNEASPSKKRNGKKRLAGGKTGVHFLLRGKLNRPRHSEYTTEALYKQVHLGDIDLNPPYQREVVWPEVKQIALIDSILRCYNVPPIVFSVSSYEDGTEIRTCIDGKQRLTSIQKFVDGLVCRPCGCPSSYTEDKYWYRDNPSAKWKRAKKLLPDEVRKQFDSRTLLCTEYQDLLDAEEREMFARVQKGVVLTPSENLGVITSPRAEYIKHLQQKFLKGDDAGLNKDVLAWDTVRGSDFRCLTQTVHCIAIHPKQSSFKAMEKWLQNPTPLTPDFASDIENTYRIFEALVRDPHNGTHFPGIAPIEFIMIGILVHRHKARLSLEGLGRAVGEMRKDVRTRHIDIRINSSVSRTMMAFIDGYLGSALGPGETSAVDSVARVAGAKRKGRDDGDGDGEANSDNDNDEAQQAAPRKRQKSKHTPTVVAALPTPPASVSASTTHSVGAVTNAQAPAQHIPPSRPAHSSPAA</sequence>
<evidence type="ECO:0000256" key="1">
    <source>
        <dbReference type="SAM" id="MobiDB-lite"/>
    </source>
</evidence>
<feature type="compositionally biased region" description="Basic residues" evidence="1">
    <location>
        <begin position="22"/>
        <end position="31"/>
    </location>
</feature>
<evidence type="ECO:0000259" key="2">
    <source>
        <dbReference type="Pfam" id="PF03235"/>
    </source>
</evidence>
<dbReference type="Pfam" id="PF03235">
    <property type="entry name" value="GmrSD_N"/>
    <property type="match status" value="1"/>
</dbReference>
<dbReference type="AlphaFoldDB" id="A0AAW0C9X2"/>
<feature type="domain" description="GmrSD restriction endonucleases N-terminal" evidence="2">
    <location>
        <begin position="62"/>
        <end position="206"/>
    </location>
</feature>
<dbReference type="PANTHER" id="PTHR39639">
    <property type="entry name" value="CHROMOSOME 16, WHOLE GENOME SHOTGUN SEQUENCE"/>
    <property type="match status" value="1"/>
</dbReference>
<organism evidence="3 4">
    <name type="scientific">Favolaschia claudopus</name>
    <dbReference type="NCBI Taxonomy" id="2862362"/>
    <lineage>
        <taxon>Eukaryota</taxon>
        <taxon>Fungi</taxon>
        <taxon>Dikarya</taxon>
        <taxon>Basidiomycota</taxon>
        <taxon>Agaricomycotina</taxon>
        <taxon>Agaricomycetes</taxon>
        <taxon>Agaricomycetidae</taxon>
        <taxon>Agaricales</taxon>
        <taxon>Marasmiineae</taxon>
        <taxon>Mycenaceae</taxon>
        <taxon>Favolaschia</taxon>
    </lineage>
</organism>
<feature type="region of interest" description="Disordered" evidence="1">
    <location>
        <begin position="397"/>
        <end position="481"/>
    </location>
</feature>
<reference evidence="3 4" key="1">
    <citation type="journal article" date="2024" name="J Genomics">
        <title>Draft genome sequencing and assembly of Favolaschia claudopus CIRM-BRFM 2984 isolated from oak limbs.</title>
        <authorList>
            <person name="Navarro D."/>
            <person name="Drula E."/>
            <person name="Chaduli D."/>
            <person name="Cazenave R."/>
            <person name="Ahrendt S."/>
            <person name="Wang J."/>
            <person name="Lipzen A."/>
            <person name="Daum C."/>
            <person name="Barry K."/>
            <person name="Grigoriev I.V."/>
            <person name="Favel A."/>
            <person name="Rosso M.N."/>
            <person name="Martin F."/>
        </authorList>
    </citation>
    <scope>NUCLEOTIDE SEQUENCE [LARGE SCALE GENOMIC DNA]</scope>
    <source>
        <strain evidence="3 4">CIRM-BRFM 2984</strain>
    </source>
</reference>
<evidence type="ECO:0000313" key="4">
    <source>
        <dbReference type="Proteomes" id="UP001362999"/>
    </source>
</evidence>
<evidence type="ECO:0000313" key="3">
    <source>
        <dbReference type="EMBL" id="KAK7036164.1"/>
    </source>
</evidence>
<proteinExistence type="predicted"/>
<gene>
    <name evidence="3" type="ORF">R3P38DRAFT_2361292</name>
</gene>
<protein>
    <recommendedName>
        <fullName evidence="2">GmrSD restriction endonucleases N-terminal domain-containing protein</fullName>
    </recommendedName>
</protein>
<feature type="compositionally biased region" description="Low complexity" evidence="1">
    <location>
        <begin position="434"/>
        <end position="460"/>
    </location>
</feature>
<dbReference type="EMBL" id="JAWWNJ010000019">
    <property type="protein sequence ID" value="KAK7036164.1"/>
    <property type="molecule type" value="Genomic_DNA"/>
</dbReference>